<dbReference type="InterPro" id="IPR053843">
    <property type="entry name" value="DnaD_N"/>
</dbReference>
<dbReference type="Proteomes" id="UP000232230">
    <property type="component" value="Chromosome"/>
</dbReference>
<keyword evidence="3" id="KW-1185">Reference proteome</keyword>
<dbReference type="NCBIfam" id="TIGR04548">
    <property type="entry name" value="DnaD_Mollicutes"/>
    <property type="match status" value="1"/>
</dbReference>
<accession>A0A2K8NYH0</accession>
<dbReference type="InterPro" id="IPR036390">
    <property type="entry name" value="WH_DNA-bd_sf"/>
</dbReference>
<reference evidence="2 3" key="1">
    <citation type="submission" date="2017-11" db="EMBL/GenBank/DDBJ databases">
        <title>Genome sequence of Entomoplasma somnilux PYAN-1 (ATCC 49194).</title>
        <authorList>
            <person name="Lo W.-S."/>
            <person name="Gasparich G.E."/>
            <person name="Kuo C.-H."/>
        </authorList>
    </citation>
    <scope>NUCLEOTIDE SEQUENCE [LARGE SCALE GENOMIC DNA]</scope>
    <source>
        <strain evidence="2 3">PYAN-1</strain>
    </source>
</reference>
<name>A0A2K8NYH0_9MOLU</name>
<dbReference type="Pfam" id="PF21984">
    <property type="entry name" value="DnaD_N"/>
    <property type="match status" value="1"/>
</dbReference>
<evidence type="ECO:0000313" key="2">
    <source>
        <dbReference type="EMBL" id="ATZ18837.1"/>
    </source>
</evidence>
<evidence type="ECO:0000259" key="1">
    <source>
        <dbReference type="Pfam" id="PF21984"/>
    </source>
</evidence>
<evidence type="ECO:0000313" key="3">
    <source>
        <dbReference type="Proteomes" id="UP000232230"/>
    </source>
</evidence>
<dbReference type="InterPro" id="IPR036388">
    <property type="entry name" value="WH-like_DNA-bd_sf"/>
</dbReference>
<dbReference type="KEGG" id="esx:ESOMN_v1c04550"/>
<proteinExistence type="predicted"/>
<dbReference type="InterPro" id="IPR030892">
    <property type="entry name" value="DnaD_Mollicutes"/>
</dbReference>
<dbReference type="EMBL" id="CP024965">
    <property type="protein sequence ID" value="ATZ18837.1"/>
    <property type="molecule type" value="Genomic_DNA"/>
</dbReference>
<protein>
    <recommendedName>
        <fullName evidence="1">DnaD N-terminal domain-containing protein</fullName>
    </recommendedName>
</protein>
<sequence>MITDLMKKGLLGKRMLLMSTYKKAGLSENEVMIILMIMHLSEDKTLFVTPNTLAENMHLSASDIDKAIAKMSNNNLIKFVSKKIDLTPLFTRLIGILQEEYMMKENEDLFSVINNKLDNKLLADQMDEITIMINGTISKQQLFRIVNNNEFKNYEELIKIIAKEISNKNKMLTRFNWLEN</sequence>
<gene>
    <name evidence="2" type="ORF">ESOMN_v1c04550</name>
</gene>
<dbReference type="Gene3D" id="1.10.10.10">
    <property type="entry name" value="Winged helix-like DNA-binding domain superfamily/Winged helix DNA-binding domain"/>
    <property type="match status" value="1"/>
</dbReference>
<dbReference type="SUPFAM" id="SSF46785">
    <property type="entry name" value="Winged helix' DNA-binding domain"/>
    <property type="match status" value="1"/>
</dbReference>
<dbReference type="RefSeq" id="WP_024863358.1">
    <property type="nucleotide sequence ID" value="NZ_CP024965.1"/>
</dbReference>
<organism evidence="2 3">
    <name type="scientific">Williamsoniiplasma somnilux</name>
    <dbReference type="NCBI Taxonomy" id="215578"/>
    <lineage>
        <taxon>Bacteria</taxon>
        <taxon>Bacillati</taxon>
        <taxon>Mycoplasmatota</taxon>
        <taxon>Mollicutes</taxon>
        <taxon>Entomoplasmatales</taxon>
        <taxon>Williamsoniiplasma</taxon>
    </lineage>
</organism>
<dbReference type="AlphaFoldDB" id="A0A2K8NYH0"/>
<feature type="domain" description="DnaD N-terminal" evidence="1">
    <location>
        <begin position="16"/>
        <end position="83"/>
    </location>
</feature>